<keyword evidence="1" id="KW-1185">Reference proteome</keyword>
<name>A0A915J4I5_ROMCU</name>
<accession>A0A915J4I5</accession>
<reference evidence="2" key="1">
    <citation type="submission" date="2022-11" db="UniProtKB">
        <authorList>
            <consortium name="WormBaseParasite"/>
        </authorList>
    </citation>
    <scope>IDENTIFICATION</scope>
</reference>
<evidence type="ECO:0000313" key="2">
    <source>
        <dbReference type="WBParaSite" id="nRc.2.0.1.t21331-RA"/>
    </source>
</evidence>
<proteinExistence type="predicted"/>
<evidence type="ECO:0000313" key="1">
    <source>
        <dbReference type="Proteomes" id="UP000887565"/>
    </source>
</evidence>
<dbReference type="Proteomes" id="UP000887565">
    <property type="component" value="Unplaced"/>
</dbReference>
<organism evidence="1 2">
    <name type="scientific">Romanomermis culicivorax</name>
    <name type="common">Nematode worm</name>
    <dbReference type="NCBI Taxonomy" id="13658"/>
    <lineage>
        <taxon>Eukaryota</taxon>
        <taxon>Metazoa</taxon>
        <taxon>Ecdysozoa</taxon>
        <taxon>Nematoda</taxon>
        <taxon>Enoplea</taxon>
        <taxon>Dorylaimia</taxon>
        <taxon>Mermithida</taxon>
        <taxon>Mermithoidea</taxon>
        <taxon>Mermithidae</taxon>
        <taxon>Romanomermis</taxon>
    </lineage>
</organism>
<protein>
    <submittedName>
        <fullName evidence="2">Uncharacterized protein</fullName>
    </submittedName>
</protein>
<dbReference type="WBParaSite" id="nRc.2.0.1.t21331-RA">
    <property type="protein sequence ID" value="nRc.2.0.1.t21331-RA"/>
    <property type="gene ID" value="nRc.2.0.1.g21331"/>
</dbReference>
<sequence>MDRDREQQRGGGKMRTGMLFYPILPEQTDLRTVPAKRPSGACGTMSHQRFTELFSMGSVNWLYDLSLMEQEIAGV</sequence>
<dbReference type="AlphaFoldDB" id="A0A915J4I5"/>